<protein>
    <recommendedName>
        <fullName evidence="3">EF-hand domain-containing protein</fullName>
    </recommendedName>
</protein>
<evidence type="ECO:0008006" key="3">
    <source>
        <dbReference type="Google" id="ProtNLM"/>
    </source>
</evidence>
<dbReference type="InterPro" id="IPR039879">
    <property type="entry name" value="EFC10"/>
</dbReference>
<sequence length="192" mass="21811">MEEDGEDYIPVDYPIPDDFPICRCFLQGEPSVHEEIITARKEYVLGTVTRSEAYLRERRIPELIRFLLTKLISQAPSKPVAYLERLIDDCMLFRAGHGPVPALYESRHFEAVIKSFDPCNRGWLSAGQVRRLFVTLGFTLDEVHEEKISNEIVLKNLIKAQENELYSLLSAGMLTEDSSEELSNASSNGTTK</sequence>
<accession>A0A5E4Q412</accession>
<dbReference type="Proteomes" id="UP000324832">
    <property type="component" value="Unassembled WGS sequence"/>
</dbReference>
<dbReference type="AlphaFoldDB" id="A0A5E4Q412"/>
<evidence type="ECO:0000313" key="1">
    <source>
        <dbReference type="EMBL" id="VVC91986.1"/>
    </source>
</evidence>
<keyword evidence="2" id="KW-1185">Reference proteome</keyword>
<name>A0A5E4Q412_9NEOP</name>
<dbReference type="EMBL" id="FZQP02001171">
    <property type="protein sequence ID" value="VVC91986.1"/>
    <property type="molecule type" value="Genomic_DNA"/>
</dbReference>
<dbReference type="PANTHER" id="PTHR21847:SF1">
    <property type="entry name" value="EF-HAND CALCIUM-BINDING DOMAIN-CONTAINING PROTEIN 10"/>
    <property type="match status" value="1"/>
</dbReference>
<proteinExistence type="predicted"/>
<evidence type="ECO:0000313" key="2">
    <source>
        <dbReference type="Proteomes" id="UP000324832"/>
    </source>
</evidence>
<organism evidence="1 2">
    <name type="scientific">Leptidea sinapis</name>
    <dbReference type="NCBI Taxonomy" id="189913"/>
    <lineage>
        <taxon>Eukaryota</taxon>
        <taxon>Metazoa</taxon>
        <taxon>Ecdysozoa</taxon>
        <taxon>Arthropoda</taxon>
        <taxon>Hexapoda</taxon>
        <taxon>Insecta</taxon>
        <taxon>Pterygota</taxon>
        <taxon>Neoptera</taxon>
        <taxon>Endopterygota</taxon>
        <taxon>Lepidoptera</taxon>
        <taxon>Glossata</taxon>
        <taxon>Ditrysia</taxon>
        <taxon>Papilionoidea</taxon>
        <taxon>Pieridae</taxon>
        <taxon>Dismorphiinae</taxon>
        <taxon>Leptidea</taxon>
    </lineage>
</organism>
<dbReference type="PANTHER" id="PTHR21847">
    <property type="entry name" value="EF-HAND CALCIUM-BINDING DOMAIN-CONTAINING PROTEIN 10"/>
    <property type="match status" value="1"/>
</dbReference>
<gene>
    <name evidence="1" type="ORF">LSINAPIS_LOCUS4524</name>
</gene>
<reference evidence="1 2" key="1">
    <citation type="submission" date="2017-07" db="EMBL/GenBank/DDBJ databases">
        <authorList>
            <person name="Talla V."/>
            <person name="Backstrom N."/>
        </authorList>
    </citation>
    <scope>NUCLEOTIDE SEQUENCE [LARGE SCALE GENOMIC DNA]</scope>
</reference>